<proteinExistence type="predicted"/>
<feature type="compositionally biased region" description="Low complexity" evidence="1">
    <location>
        <begin position="19"/>
        <end position="28"/>
    </location>
</feature>
<evidence type="ECO:0000313" key="3">
    <source>
        <dbReference type="Proteomes" id="UP000652761"/>
    </source>
</evidence>
<feature type="compositionally biased region" description="Basic and acidic residues" evidence="1">
    <location>
        <begin position="1"/>
        <end position="18"/>
    </location>
</feature>
<dbReference type="AlphaFoldDB" id="A0A843WJ13"/>
<protein>
    <submittedName>
        <fullName evidence="2">Uncharacterized protein</fullName>
    </submittedName>
</protein>
<dbReference type="EMBL" id="NMUH01003148">
    <property type="protein sequence ID" value="MQM04064.1"/>
    <property type="molecule type" value="Genomic_DNA"/>
</dbReference>
<evidence type="ECO:0000313" key="2">
    <source>
        <dbReference type="EMBL" id="MQM04064.1"/>
    </source>
</evidence>
<name>A0A843WJ13_COLES</name>
<comment type="caution">
    <text evidence="2">The sequence shown here is derived from an EMBL/GenBank/DDBJ whole genome shotgun (WGS) entry which is preliminary data.</text>
</comment>
<evidence type="ECO:0000256" key="1">
    <source>
        <dbReference type="SAM" id="MobiDB-lite"/>
    </source>
</evidence>
<gene>
    <name evidence="2" type="ORF">Taro_036856</name>
</gene>
<dbReference type="Proteomes" id="UP000652761">
    <property type="component" value="Unassembled WGS sequence"/>
</dbReference>
<organism evidence="2 3">
    <name type="scientific">Colocasia esculenta</name>
    <name type="common">Wild taro</name>
    <name type="synonym">Arum esculentum</name>
    <dbReference type="NCBI Taxonomy" id="4460"/>
    <lineage>
        <taxon>Eukaryota</taxon>
        <taxon>Viridiplantae</taxon>
        <taxon>Streptophyta</taxon>
        <taxon>Embryophyta</taxon>
        <taxon>Tracheophyta</taxon>
        <taxon>Spermatophyta</taxon>
        <taxon>Magnoliopsida</taxon>
        <taxon>Liliopsida</taxon>
        <taxon>Araceae</taxon>
        <taxon>Aroideae</taxon>
        <taxon>Colocasieae</taxon>
        <taxon>Colocasia</taxon>
    </lineage>
</organism>
<keyword evidence="3" id="KW-1185">Reference proteome</keyword>
<sequence>LVDHKISEEREFVVKKDPSSSSPSSSSSNPIREKPSKGKFWPAIQCNVLSLSNSGADPVNAMAR</sequence>
<feature type="non-terminal residue" evidence="2">
    <location>
        <position position="64"/>
    </location>
</feature>
<feature type="region of interest" description="Disordered" evidence="1">
    <location>
        <begin position="1"/>
        <end position="37"/>
    </location>
</feature>
<reference evidence="2" key="1">
    <citation type="submission" date="2017-07" db="EMBL/GenBank/DDBJ databases">
        <title>Taro Niue Genome Assembly and Annotation.</title>
        <authorList>
            <person name="Atibalentja N."/>
            <person name="Keating K."/>
            <person name="Fields C.J."/>
        </authorList>
    </citation>
    <scope>NUCLEOTIDE SEQUENCE</scope>
    <source>
        <strain evidence="2">Niue_2</strain>
        <tissue evidence="2">Leaf</tissue>
    </source>
</reference>
<accession>A0A843WJ13</accession>